<name>A0A4R7W550_9PSEU</name>
<dbReference type="Proteomes" id="UP000294927">
    <property type="component" value="Unassembled WGS sequence"/>
</dbReference>
<dbReference type="GO" id="GO:0003700">
    <property type="term" value="F:DNA-binding transcription factor activity"/>
    <property type="evidence" value="ECO:0007669"/>
    <property type="project" value="InterPro"/>
</dbReference>
<dbReference type="GO" id="GO:0016301">
    <property type="term" value="F:kinase activity"/>
    <property type="evidence" value="ECO:0007669"/>
    <property type="project" value="UniProtKB-KW"/>
</dbReference>
<dbReference type="SUPFAM" id="SSF53067">
    <property type="entry name" value="Actin-like ATPase domain"/>
    <property type="match status" value="1"/>
</dbReference>
<evidence type="ECO:0000256" key="1">
    <source>
        <dbReference type="ARBA" id="ARBA00006479"/>
    </source>
</evidence>
<dbReference type="Pfam" id="PF13412">
    <property type="entry name" value="HTH_24"/>
    <property type="match status" value="1"/>
</dbReference>
<dbReference type="SUPFAM" id="SSF46785">
    <property type="entry name" value="Winged helix' DNA-binding domain"/>
    <property type="match status" value="1"/>
</dbReference>
<dbReference type="InterPro" id="IPR036390">
    <property type="entry name" value="WH_DNA-bd_sf"/>
</dbReference>
<dbReference type="RefSeq" id="WP_133901077.1">
    <property type="nucleotide sequence ID" value="NZ_SOCP01000001.1"/>
</dbReference>
<sequence>MRRGTNLPAVGGFNQTVILDLIRRSGGGLSRVEIAEQTGLSAPTISNVCRRLLEDGLIVETGKRIQGPGKPRVILELDPKSRFALGVHLDPAVVTYAVLDLHGDVVSHMRRRTPSSGRPAKTVTAMASAIDEVVARSGVDRERLLGLGIAAPGPIDAARGIVVDPPLLEGWQNVPLRDALADATGLPVLLEKDVTAAVVAELWRNSEREDFAFFYLGTGIGVGLALGGEVLRGATGNAGEGGTLVVSGDLPPKRRSDMLGHVATPPLLVAQAIDAGVLADRADPVDEMFAELVAAAEAGDTAATAILDRAARLIASSIVSIVNLLDVAEVVFGGPYWDRVADRFLATIGELVNSSAHRVTRHPVTVSTSSIGADVAAAGAACLVLDTSLSPRTSSLLIST</sequence>
<evidence type="ECO:0000313" key="2">
    <source>
        <dbReference type="EMBL" id="TDV57863.1"/>
    </source>
</evidence>
<dbReference type="PANTHER" id="PTHR18964:SF149">
    <property type="entry name" value="BIFUNCTIONAL UDP-N-ACETYLGLUCOSAMINE 2-EPIMERASE_N-ACETYLMANNOSAMINE KINASE"/>
    <property type="match status" value="1"/>
</dbReference>
<dbReference type="CDD" id="cd23763">
    <property type="entry name" value="ASKHA_ATPase_ROK"/>
    <property type="match status" value="1"/>
</dbReference>
<keyword evidence="2" id="KW-0808">Transferase</keyword>
<reference evidence="2 3" key="1">
    <citation type="submission" date="2019-03" db="EMBL/GenBank/DDBJ databases">
        <title>Genomic Encyclopedia of Archaeal and Bacterial Type Strains, Phase II (KMG-II): from individual species to whole genera.</title>
        <authorList>
            <person name="Goeker M."/>
        </authorList>
    </citation>
    <scope>NUCLEOTIDE SEQUENCE [LARGE SCALE GENOMIC DNA]</scope>
    <source>
        <strain evidence="2 3">DSM 45499</strain>
    </source>
</reference>
<dbReference type="PANTHER" id="PTHR18964">
    <property type="entry name" value="ROK (REPRESSOR, ORF, KINASE) FAMILY"/>
    <property type="match status" value="1"/>
</dbReference>
<dbReference type="Gene3D" id="3.30.420.40">
    <property type="match status" value="2"/>
</dbReference>
<keyword evidence="2" id="KW-0418">Kinase</keyword>
<dbReference type="EMBL" id="SOCP01000001">
    <property type="protein sequence ID" value="TDV57863.1"/>
    <property type="molecule type" value="Genomic_DNA"/>
</dbReference>
<dbReference type="CDD" id="cd00090">
    <property type="entry name" value="HTH_ARSR"/>
    <property type="match status" value="1"/>
</dbReference>
<keyword evidence="3" id="KW-1185">Reference proteome</keyword>
<dbReference type="InterPro" id="IPR000600">
    <property type="entry name" value="ROK"/>
</dbReference>
<dbReference type="InterPro" id="IPR011991">
    <property type="entry name" value="ArsR-like_HTH"/>
</dbReference>
<protein>
    <submittedName>
        <fullName evidence="2">Putative NBD/HSP70 family sugar kinase</fullName>
    </submittedName>
</protein>
<organism evidence="2 3">
    <name type="scientific">Actinophytocola oryzae</name>
    <dbReference type="NCBI Taxonomy" id="502181"/>
    <lineage>
        <taxon>Bacteria</taxon>
        <taxon>Bacillati</taxon>
        <taxon>Actinomycetota</taxon>
        <taxon>Actinomycetes</taxon>
        <taxon>Pseudonocardiales</taxon>
        <taxon>Pseudonocardiaceae</taxon>
    </lineage>
</organism>
<evidence type="ECO:0000313" key="3">
    <source>
        <dbReference type="Proteomes" id="UP000294927"/>
    </source>
</evidence>
<dbReference type="InterPro" id="IPR036388">
    <property type="entry name" value="WH-like_DNA-bd_sf"/>
</dbReference>
<dbReference type="Gene3D" id="1.10.10.10">
    <property type="entry name" value="Winged helix-like DNA-binding domain superfamily/Winged helix DNA-binding domain"/>
    <property type="match status" value="1"/>
</dbReference>
<dbReference type="InterPro" id="IPR043129">
    <property type="entry name" value="ATPase_NBD"/>
</dbReference>
<gene>
    <name evidence="2" type="ORF">CLV71_101737</name>
</gene>
<proteinExistence type="inferred from homology"/>
<dbReference type="OrthoDB" id="4083144at2"/>
<comment type="similarity">
    <text evidence="1">Belongs to the ROK (NagC/XylR) family.</text>
</comment>
<comment type="caution">
    <text evidence="2">The sequence shown here is derived from an EMBL/GenBank/DDBJ whole genome shotgun (WGS) entry which is preliminary data.</text>
</comment>
<dbReference type="AlphaFoldDB" id="A0A4R7W550"/>
<dbReference type="Pfam" id="PF00480">
    <property type="entry name" value="ROK"/>
    <property type="match status" value="1"/>
</dbReference>
<accession>A0A4R7W550</accession>